<protein>
    <recommendedName>
        <fullName evidence="6">Ubiquitin-like protease family profile domain-containing protein</fullName>
    </recommendedName>
</protein>
<evidence type="ECO:0000256" key="1">
    <source>
        <dbReference type="ARBA" id="ARBA00005234"/>
    </source>
</evidence>
<keyword evidence="8" id="KW-1185">Reference proteome</keyword>
<feature type="compositionally biased region" description="Basic and acidic residues" evidence="5">
    <location>
        <begin position="131"/>
        <end position="148"/>
    </location>
</feature>
<keyword evidence="3" id="KW-0378">Hydrolase</keyword>
<organism evidence="7 8">
    <name type="scientific">Eutrema salsugineum</name>
    <name type="common">Saltwater cress</name>
    <name type="synonym">Sisymbrium salsugineum</name>
    <dbReference type="NCBI Taxonomy" id="72664"/>
    <lineage>
        <taxon>Eukaryota</taxon>
        <taxon>Viridiplantae</taxon>
        <taxon>Streptophyta</taxon>
        <taxon>Embryophyta</taxon>
        <taxon>Tracheophyta</taxon>
        <taxon>Spermatophyta</taxon>
        <taxon>Magnoliopsida</taxon>
        <taxon>eudicotyledons</taxon>
        <taxon>Gunneridae</taxon>
        <taxon>Pentapetalae</taxon>
        <taxon>rosids</taxon>
        <taxon>malvids</taxon>
        <taxon>Brassicales</taxon>
        <taxon>Brassicaceae</taxon>
        <taxon>Eutremeae</taxon>
        <taxon>Eutrema</taxon>
    </lineage>
</organism>
<keyword evidence="2" id="KW-0645">Protease</keyword>
<dbReference type="GO" id="GO:0016926">
    <property type="term" value="P:protein desumoylation"/>
    <property type="evidence" value="ECO:0007669"/>
    <property type="project" value="TreeGrafter"/>
</dbReference>
<evidence type="ECO:0000256" key="3">
    <source>
        <dbReference type="ARBA" id="ARBA00022801"/>
    </source>
</evidence>
<dbReference type="Proteomes" id="UP000030689">
    <property type="component" value="Unassembled WGS sequence"/>
</dbReference>
<proteinExistence type="inferred from homology"/>
<dbReference type="EMBL" id="KI517609">
    <property type="protein sequence ID" value="ESQ37076.1"/>
    <property type="molecule type" value="Genomic_DNA"/>
</dbReference>
<sequence length="154" mass="17912">MERLERIIKGDHWIALDINLRKETIHVYDSIMSHSDDKEINIACRQFSRMLPQLLNIMVPENLRKKHNNQFKVTRKKGVPQNLNPGDCGVFSIKYIECLALGCTFDGICDKNVDRLRDRIASELFAELDEHEKERTDPFPHGKDKDHLITATQI</sequence>
<dbReference type="Gene3D" id="3.40.395.10">
    <property type="entry name" value="Adenoviral Proteinase, Chain A"/>
    <property type="match status" value="1"/>
</dbReference>
<evidence type="ECO:0000256" key="2">
    <source>
        <dbReference type="ARBA" id="ARBA00022670"/>
    </source>
</evidence>
<dbReference type="KEGG" id="eus:EUTSA_v10002866mg"/>
<comment type="similarity">
    <text evidence="1">Belongs to the peptidase C48 family.</text>
</comment>
<keyword evidence="4" id="KW-0788">Thiol protease</keyword>
<reference evidence="7 8" key="1">
    <citation type="journal article" date="2013" name="Front. Plant Sci.">
        <title>The Reference Genome of the Halophytic Plant Eutrema salsugineum.</title>
        <authorList>
            <person name="Yang R."/>
            <person name="Jarvis D.E."/>
            <person name="Chen H."/>
            <person name="Beilstein M.A."/>
            <person name="Grimwood J."/>
            <person name="Jenkins J."/>
            <person name="Shu S."/>
            <person name="Prochnik S."/>
            <person name="Xin M."/>
            <person name="Ma C."/>
            <person name="Schmutz J."/>
            <person name="Wing R.A."/>
            <person name="Mitchell-Olds T."/>
            <person name="Schumaker K.S."/>
            <person name="Wang X."/>
        </authorList>
    </citation>
    <scope>NUCLEOTIDE SEQUENCE [LARGE SCALE GENOMIC DNA]</scope>
</reference>
<accession>V4MXC0</accession>
<evidence type="ECO:0000259" key="6">
    <source>
        <dbReference type="PROSITE" id="PS50600"/>
    </source>
</evidence>
<gene>
    <name evidence="7" type="ORF">EUTSA_v10002866mg</name>
</gene>
<dbReference type="Gramene" id="ESQ37076">
    <property type="protein sequence ID" value="ESQ37076"/>
    <property type="gene ID" value="EUTSA_v10002866mg"/>
</dbReference>
<dbReference type="GO" id="GO:0016929">
    <property type="term" value="F:deSUMOylase activity"/>
    <property type="evidence" value="ECO:0007669"/>
    <property type="project" value="TreeGrafter"/>
</dbReference>
<dbReference type="PANTHER" id="PTHR12606:SF136">
    <property type="entry name" value="ULP1 PROTEASE FAMILY PROTEIN"/>
    <property type="match status" value="1"/>
</dbReference>
<feature type="region of interest" description="Disordered" evidence="5">
    <location>
        <begin position="131"/>
        <end position="154"/>
    </location>
</feature>
<evidence type="ECO:0000313" key="7">
    <source>
        <dbReference type="EMBL" id="ESQ37076.1"/>
    </source>
</evidence>
<dbReference type="PROSITE" id="PS50600">
    <property type="entry name" value="ULP_PROTEASE"/>
    <property type="match status" value="1"/>
</dbReference>
<dbReference type="OMA" id="EINIACR"/>
<dbReference type="InterPro" id="IPR038765">
    <property type="entry name" value="Papain-like_cys_pep_sf"/>
</dbReference>
<evidence type="ECO:0000313" key="8">
    <source>
        <dbReference type="Proteomes" id="UP000030689"/>
    </source>
</evidence>
<dbReference type="AlphaFoldDB" id="V4MXC0"/>
<evidence type="ECO:0000256" key="5">
    <source>
        <dbReference type="SAM" id="MobiDB-lite"/>
    </source>
</evidence>
<feature type="domain" description="Ubiquitin-like protease family profile" evidence="6">
    <location>
        <begin position="1"/>
        <end position="99"/>
    </location>
</feature>
<evidence type="ECO:0000256" key="4">
    <source>
        <dbReference type="ARBA" id="ARBA00022807"/>
    </source>
</evidence>
<dbReference type="Pfam" id="PF02902">
    <property type="entry name" value="Peptidase_C48"/>
    <property type="match status" value="1"/>
</dbReference>
<dbReference type="GO" id="GO:0005634">
    <property type="term" value="C:nucleus"/>
    <property type="evidence" value="ECO:0007669"/>
    <property type="project" value="TreeGrafter"/>
</dbReference>
<name>V4MXC0_EUTSA</name>
<dbReference type="SUPFAM" id="SSF54001">
    <property type="entry name" value="Cysteine proteinases"/>
    <property type="match status" value="1"/>
</dbReference>
<dbReference type="GO" id="GO:0006508">
    <property type="term" value="P:proteolysis"/>
    <property type="evidence" value="ECO:0007669"/>
    <property type="project" value="UniProtKB-KW"/>
</dbReference>
<dbReference type="PANTHER" id="PTHR12606">
    <property type="entry name" value="SENTRIN/SUMO-SPECIFIC PROTEASE"/>
    <property type="match status" value="1"/>
</dbReference>
<dbReference type="InterPro" id="IPR003653">
    <property type="entry name" value="Peptidase_C48_C"/>
</dbReference>